<accession>A0A0A9BWI4</accession>
<organism evidence="1">
    <name type="scientific">Arundo donax</name>
    <name type="common">Giant reed</name>
    <name type="synonym">Donax arundinaceus</name>
    <dbReference type="NCBI Taxonomy" id="35708"/>
    <lineage>
        <taxon>Eukaryota</taxon>
        <taxon>Viridiplantae</taxon>
        <taxon>Streptophyta</taxon>
        <taxon>Embryophyta</taxon>
        <taxon>Tracheophyta</taxon>
        <taxon>Spermatophyta</taxon>
        <taxon>Magnoliopsida</taxon>
        <taxon>Liliopsida</taxon>
        <taxon>Poales</taxon>
        <taxon>Poaceae</taxon>
        <taxon>PACMAD clade</taxon>
        <taxon>Arundinoideae</taxon>
        <taxon>Arundineae</taxon>
        <taxon>Arundo</taxon>
    </lineage>
</organism>
<dbReference type="EMBL" id="GBRH01231327">
    <property type="protein sequence ID" value="JAD66568.1"/>
    <property type="molecule type" value="Transcribed_RNA"/>
</dbReference>
<reference evidence="1" key="1">
    <citation type="submission" date="2014-09" db="EMBL/GenBank/DDBJ databases">
        <authorList>
            <person name="Magalhaes I.L.F."/>
            <person name="Oliveira U."/>
            <person name="Santos F.R."/>
            <person name="Vidigal T.H.D.A."/>
            <person name="Brescovit A.D."/>
            <person name="Santos A.J."/>
        </authorList>
    </citation>
    <scope>NUCLEOTIDE SEQUENCE</scope>
    <source>
        <tissue evidence="1">Shoot tissue taken approximately 20 cm above the soil surface</tissue>
    </source>
</reference>
<protein>
    <submittedName>
        <fullName evidence="1">Uncharacterized protein</fullName>
    </submittedName>
</protein>
<proteinExistence type="predicted"/>
<reference evidence="1" key="2">
    <citation type="journal article" date="2015" name="Data Brief">
        <title>Shoot transcriptome of the giant reed, Arundo donax.</title>
        <authorList>
            <person name="Barrero R.A."/>
            <person name="Guerrero F.D."/>
            <person name="Moolhuijzen P."/>
            <person name="Goolsby J.A."/>
            <person name="Tidwell J."/>
            <person name="Bellgard S.E."/>
            <person name="Bellgard M.I."/>
        </authorList>
    </citation>
    <scope>NUCLEOTIDE SEQUENCE</scope>
    <source>
        <tissue evidence="1">Shoot tissue taken approximately 20 cm above the soil surface</tissue>
    </source>
</reference>
<sequence length="107" mass="12004">MQPKVSSFGPAITDMRIFLASSSWSSLSRHGAFSIMSSSKMRCDRKKMTETPTLLCLGKVSRMQWKPVLCLRSKSSKARQPASIVCRVLREMVASNNVSCFRLGKWS</sequence>
<evidence type="ECO:0000313" key="1">
    <source>
        <dbReference type="EMBL" id="JAD66568.1"/>
    </source>
</evidence>
<dbReference type="AlphaFoldDB" id="A0A0A9BWI4"/>
<name>A0A0A9BWI4_ARUDO</name>